<dbReference type="AlphaFoldDB" id="A0A1F8FK27"/>
<reference evidence="2 3" key="1">
    <citation type="journal article" date="2016" name="Nat. Commun.">
        <title>Thousands of microbial genomes shed light on interconnected biogeochemical processes in an aquifer system.</title>
        <authorList>
            <person name="Anantharaman K."/>
            <person name="Brown C.T."/>
            <person name="Hug L.A."/>
            <person name="Sharon I."/>
            <person name="Castelle C.J."/>
            <person name="Probst A.J."/>
            <person name="Thomas B.C."/>
            <person name="Singh A."/>
            <person name="Wilkins M.J."/>
            <person name="Karaoz U."/>
            <person name="Brodie E.L."/>
            <person name="Williams K.H."/>
            <person name="Hubbard S.S."/>
            <person name="Banfield J.F."/>
        </authorList>
    </citation>
    <scope>NUCLEOTIDE SEQUENCE [LARGE SCALE GENOMIC DNA]</scope>
</reference>
<dbReference type="PROSITE" id="PS51257">
    <property type="entry name" value="PROKAR_LIPOPROTEIN"/>
    <property type="match status" value="1"/>
</dbReference>
<gene>
    <name evidence="2" type="ORF">A3C71_00605</name>
</gene>
<comment type="caution">
    <text evidence="2">The sequence shown here is derived from an EMBL/GenBank/DDBJ whole genome shotgun (WGS) entry which is preliminary data.</text>
</comment>
<keyword evidence="1" id="KW-0472">Membrane</keyword>
<keyword evidence="1" id="KW-1133">Transmembrane helix</keyword>
<protein>
    <submittedName>
        <fullName evidence="2">Uncharacterized protein</fullName>
    </submittedName>
</protein>
<sequence>MGKTITNIWLVLEILIIITGTLFWLGCEDSAIGYPGACRKKLARSIIAVVIFEGIRQSTRQKLK</sequence>
<organism evidence="2 3">
    <name type="scientific">Candidatus Yanofskybacteria bacterium RIFCSPHIGHO2_02_FULL_43_15c</name>
    <dbReference type="NCBI Taxonomy" id="1802679"/>
    <lineage>
        <taxon>Bacteria</taxon>
        <taxon>Candidatus Yanofskyibacteriota</taxon>
    </lineage>
</organism>
<dbReference type="EMBL" id="MGJT01000007">
    <property type="protein sequence ID" value="OGN13415.1"/>
    <property type="molecule type" value="Genomic_DNA"/>
</dbReference>
<accession>A0A1F8FK27</accession>
<name>A0A1F8FK27_9BACT</name>
<evidence type="ECO:0000313" key="3">
    <source>
        <dbReference type="Proteomes" id="UP000178197"/>
    </source>
</evidence>
<dbReference type="Proteomes" id="UP000178197">
    <property type="component" value="Unassembled WGS sequence"/>
</dbReference>
<proteinExistence type="predicted"/>
<evidence type="ECO:0000256" key="1">
    <source>
        <dbReference type="SAM" id="Phobius"/>
    </source>
</evidence>
<evidence type="ECO:0000313" key="2">
    <source>
        <dbReference type="EMBL" id="OGN13415.1"/>
    </source>
</evidence>
<feature type="transmembrane region" description="Helical" evidence="1">
    <location>
        <begin position="7"/>
        <end position="25"/>
    </location>
</feature>
<keyword evidence="1" id="KW-0812">Transmembrane</keyword>